<feature type="domain" description="Zinc finger CGNR" evidence="1">
    <location>
        <begin position="145"/>
        <end position="185"/>
    </location>
</feature>
<name>A0ABQ3ITU5_9PSEU</name>
<dbReference type="PANTHER" id="PTHR35525:SF3">
    <property type="entry name" value="BLL6575 PROTEIN"/>
    <property type="match status" value="1"/>
</dbReference>
<organism evidence="2 3">
    <name type="scientific">Amycolatopsis deserti</name>
    <dbReference type="NCBI Taxonomy" id="185696"/>
    <lineage>
        <taxon>Bacteria</taxon>
        <taxon>Bacillati</taxon>
        <taxon>Actinomycetota</taxon>
        <taxon>Actinomycetes</taxon>
        <taxon>Pseudonocardiales</taxon>
        <taxon>Pseudonocardiaceae</taxon>
        <taxon>Amycolatopsis</taxon>
    </lineage>
</organism>
<dbReference type="EMBL" id="BNAU01000002">
    <property type="protein sequence ID" value="GHE92714.1"/>
    <property type="molecule type" value="Genomic_DNA"/>
</dbReference>
<evidence type="ECO:0000259" key="1">
    <source>
        <dbReference type="Pfam" id="PF11706"/>
    </source>
</evidence>
<proteinExistence type="predicted"/>
<comment type="caution">
    <text evidence="2">The sequence shown here is derived from an EMBL/GenBank/DDBJ whole genome shotgun (WGS) entry which is preliminary data.</text>
</comment>
<gene>
    <name evidence="2" type="ORF">GCM10017786_26730</name>
</gene>
<dbReference type="Gene3D" id="1.10.3300.10">
    <property type="entry name" value="Jann2411-like domain"/>
    <property type="match status" value="1"/>
</dbReference>
<dbReference type="Pfam" id="PF11706">
    <property type="entry name" value="zf-CGNR"/>
    <property type="match status" value="1"/>
</dbReference>
<dbReference type="RefSeq" id="WP_191244807.1">
    <property type="nucleotide sequence ID" value="NZ_BNAU01000002.1"/>
</dbReference>
<dbReference type="Pfam" id="PF07336">
    <property type="entry name" value="ABATE"/>
    <property type="match status" value="1"/>
</dbReference>
<evidence type="ECO:0000313" key="3">
    <source>
        <dbReference type="Proteomes" id="UP000605897"/>
    </source>
</evidence>
<sequence length="189" mass="21026">MDQADRRAAQFRLDNPVLAFRFTATLTDRWGVTVERLAAPGSLATWFELNGFGTPPRDLAESDLLRARELREAIQRAGTAVAADEEPALADLERLNEFSAGGDGHLVLESGHATWHLPRRRWVDSAFGVLAGDAIRTLGGDSRSRVRVCARPECRGLFVDTSRAGQRRWCSMNYCGNRQKKENARSSVR</sequence>
<dbReference type="InterPro" id="IPR023286">
    <property type="entry name" value="ABATE_dom_sf"/>
</dbReference>
<reference evidence="3" key="1">
    <citation type="journal article" date="2019" name="Int. J. Syst. Evol. Microbiol.">
        <title>The Global Catalogue of Microorganisms (GCM) 10K type strain sequencing project: providing services to taxonomists for standard genome sequencing and annotation.</title>
        <authorList>
            <consortium name="The Broad Institute Genomics Platform"/>
            <consortium name="The Broad Institute Genome Sequencing Center for Infectious Disease"/>
            <person name="Wu L."/>
            <person name="Ma J."/>
        </authorList>
    </citation>
    <scope>NUCLEOTIDE SEQUENCE [LARGE SCALE GENOMIC DNA]</scope>
    <source>
        <strain evidence="3">CGMCC 4.7677</strain>
    </source>
</reference>
<accession>A0ABQ3ITU5</accession>
<keyword evidence="3" id="KW-1185">Reference proteome</keyword>
<protein>
    <recommendedName>
        <fullName evidence="1">Zinc finger CGNR domain-containing protein</fullName>
    </recommendedName>
</protein>
<dbReference type="SUPFAM" id="SSF160904">
    <property type="entry name" value="Jann2411-like"/>
    <property type="match status" value="1"/>
</dbReference>
<dbReference type="InterPro" id="IPR010852">
    <property type="entry name" value="ABATE"/>
</dbReference>
<dbReference type="Proteomes" id="UP000605897">
    <property type="component" value="Unassembled WGS sequence"/>
</dbReference>
<dbReference type="PANTHER" id="PTHR35525">
    <property type="entry name" value="BLL6575 PROTEIN"/>
    <property type="match status" value="1"/>
</dbReference>
<evidence type="ECO:0000313" key="2">
    <source>
        <dbReference type="EMBL" id="GHE92714.1"/>
    </source>
</evidence>
<dbReference type="InterPro" id="IPR021005">
    <property type="entry name" value="Znf_CGNR"/>
</dbReference>